<evidence type="ECO:0000313" key="3">
    <source>
        <dbReference type="Proteomes" id="UP001515943"/>
    </source>
</evidence>
<dbReference type="EMBL" id="VSRL01000084">
    <property type="protein sequence ID" value="NKE59470.1"/>
    <property type="molecule type" value="Genomic_DNA"/>
</dbReference>
<reference evidence="2 3" key="1">
    <citation type="submission" date="2019-08" db="EMBL/GenBank/DDBJ databases">
        <title>Lentzea from Indian Himalayas.</title>
        <authorList>
            <person name="Mandal S."/>
            <person name="Mallick Gupta A."/>
            <person name="Maiti P.K."/>
            <person name="Sarkar J."/>
            <person name="Mandal S."/>
        </authorList>
    </citation>
    <scope>NUCLEOTIDE SEQUENCE [LARGE SCALE GENOMIC DNA]</scope>
    <source>
        <strain evidence="2 3">PSKA42</strain>
    </source>
</reference>
<protein>
    <submittedName>
        <fullName evidence="2">Uncharacterized protein</fullName>
    </submittedName>
</protein>
<feature type="region of interest" description="Disordered" evidence="1">
    <location>
        <begin position="1"/>
        <end position="22"/>
    </location>
</feature>
<organism evidence="2 3">
    <name type="scientific">Lentzea indica</name>
    <dbReference type="NCBI Taxonomy" id="2604800"/>
    <lineage>
        <taxon>Bacteria</taxon>
        <taxon>Bacillati</taxon>
        <taxon>Actinomycetota</taxon>
        <taxon>Actinomycetes</taxon>
        <taxon>Pseudonocardiales</taxon>
        <taxon>Pseudonocardiaceae</taxon>
        <taxon>Lentzea</taxon>
    </lineage>
</organism>
<evidence type="ECO:0000313" key="2">
    <source>
        <dbReference type="EMBL" id="NKE59470.1"/>
    </source>
</evidence>
<comment type="caution">
    <text evidence="2">The sequence shown here is derived from an EMBL/GenBank/DDBJ whole genome shotgun (WGS) entry which is preliminary data.</text>
</comment>
<proteinExistence type="predicted"/>
<sequence length="60" mass="5726">MPAGLGGGPAGGGGAGGTAATSSVVRPVSWRPVVPVVVLLRVVAVRRTVPVAATVVPARA</sequence>
<keyword evidence="3" id="KW-1185">Reference proteome</keyword>
<accession>A0ABX1FKJ8</accession>
<gene>
    <name evidence="2" type="ORF">FXN61_22740</name>
</gene>
<feature type="compositionally biased region" description="Gly residues" evidence="1">
    <location>
        <begin position="1"/>
        <end position="17"/>
    </location>
</feature>
<name>A0ABX1FKJ8_9PSEU</name>
<evidence type="ECO:0000256" key="1">
    <source>
        <dbReference type="SAM" id="MobiDB-lite"/>
    </source>
</evidence>
<dbReference type="Proteomes" id="UP001515943">
    <property type="component" value="Unassembled WGS sequence"/>
</dbReference>